<dbReference type="Proteomes" id="UP000655868">
    <property type="component" value="Unassembled WGS sequence"/>
</dbReference>
<dbReference type="EMBL" id="JAEMNV010000005">
    <property type="protein sequence ID" value="MBJ8340681.1"/>
    <property type="molecule type" value="Genomic_DNA"/>
</dbReference>
<dbReference type="InterPro" id="IPR021632">
    <property type="entry name" value="DUF3239"/>
</dbReference>
<dbReference type="Gene3D" id="2.40.410.10">
    <property type="entry name" value="putative membrane protein from Corynebacterium diphtheriae superfamily"/>
    <property type="match status" value="1"/>
</dbReference>
<keyword evidence="3" id="KW-1185">Reference proteome</keyword>
<gene>
    <name evidence="2" type="ORF">JGU71_17455</name>
</gene>
<keyword evidence="1" id="KW-0812">Transmembrane</keyword>
<organism evidence="2 3">
    <name type="scientific">Antrihabitans stalagmiti</name>
    <dbReference type="NCBI Taxonomy" id="2799499"/>
    <lineage>
        <taxon>Bacteria</taxon>
        <taxon>Bacillati</taxon>
        <taxon>Actinomycetota</taxon>
        <taxon>Actinomycetes</taxon>
        <taxon>Mycobacteriales</taxon>
        <taxon>Nocardiaceae</taxon>
        <taxon>Antrihabitans</taxon>
    </lineage>
</organism>
<keyword evidence="1" id="KW-1133">Transmembrane helix</keyword>
<evidence type="ECO:0000313" key="2">
    <source>
        <dbReference type="EMBL" id="MBJ8340681.1"/>
    </source>
</evidence>
<dbReference type="InterPro" id="IPR023124">
    <property type="entry name" value="DUF3239_dom_sf"/>
</dbReference>
<accession>A0A934U4R5</accession>
<dbReference type="Pfam" id="PF11580">
    <property type="entry name" value="DUF3239"/>
    <property type="match status" value="1"/>
</dbReference>
<proteinExistence type="predicted"/>
<reference evidence="2" key="1">
    <citation type="submission" date="2020-12" db="EMBL/GenBank/DDBJ databases">
        <title>Antrihabitans popcorni sp. nov. and Antrihabitans auranticaus sp. nov., isolated from a larva cave.</title>
        <authorList>
            <person name="Lee S.D."/>
            <person name="Kim I.S."/>
        </authorList>
    </citation>
    <scope>NUCLEOTIDE SEQUENCE</scope>
    <source>
        <strain evidence="2">YC3-6</strain>
    </source>
</reference>
<dbReference type="AlphaFoldDB" id="A0A934U4R5"/>
<comment type="caution">
    <text evidence="2">The sequence shown here is derived from an EMBL/GenBank/DDBJ whole genome shotgun (WGS) entry which is preliminary data.</text>
</comment>
<evidence type="ECO:0000313" key="3">
    <source>
        <dbReference type="Proteomes" id="UP000655868"/>
    </source>
</evidence>
<feature type="transmembrane region" description="Helical" evidence="1">
    <location>
        <begin position="28"/>
        <end position="47"/>
    </location>
</feature>
<name>A0A934U4R5_9NOCA</name>
<evidence type="ECO:0000256" key="1">
    <source>
        <dbReference type="SAM" id="Phobius"/>
    </source>
</evidence>
<keyword evidence="1" id="KW-0472">Membrane</keyword>
<protein>
    <submittedName>
        <fullName evidence="2">DUF3239 domain-containing protein</fullName>
    </submittedName>
</protein>
<feature type="transmembrane region" description="Helical" evidence="1">
    <location>
        <begin position="53"/>
        <end position="73"/>
    </location>
</feature>
<sequence length="222" mass="23979">MRRFEFAVDRGHAKAVNETIADVRRLRMAAIVLAVVLGAATAVLISLDHPWSYILSVVFAIGAATSLWVAIWAPRRVGSIEKLYAEGPLVAAVVSEARSDGLTLLALVDVGLPDAAGARYAFVTRSVRSLPGHNATPGERVPSVSVLADRTVLPTGDTWQQVRPMPIAWGTRDGEVIARAIAAIDDAEWQLLADNLSVSEKVRRAENNHLLVNPKDLPPELR</sequence>